<accession>A0ABW5GWF0</accession>
<evidence type="ECO:0000259" key="2">
    <source>
        <dbReference type="Pfam" id="PF06259"/>
    </source>
</evidence>
<sequence>MIASAEPKTASRRWAWALTTTAAMVLTPTATAPPAAPLPPVGVAAWLADPRQLPDPVHADPRRVHDVLAAAGESGRRDLVARYPGVVGALDGAPPEARYAANRLVMRTSGAPYRDRDGQFLLFDPRGDGRVAQVFGDLSTVDRIAVLVPGVANRAADFWTGLGGFAHRAPAVQAADLYRTALANGARNFAVIAWLGYDTPDGVGLAAAREDLASAGAVALRRFVAGLAAVRPQATIALLGHSYGSTVLGLAAPGLPVAVTDVAVFGSPGMGVADVTRLRTTARVWAGQSTRDWIRWVPGVRLCGLGHGTKPADPAFGARVFATADVPDHDHYLSPGTDSQAALTRIAVAGTDVR</sequence>
<evidence type="ECO:0000313" key="3">
    <source>
        <dbReference type="EMBL" id="MFD2465141.1"/>
    </source>
</evidence>
<evidence type="ECO:0000256" key="1">
    <source>
        <dbReference type="SAM" id="SignalP"/>
    </source>
</evidence>
<dbReference type="InterPro" id="IPR010427">
    <property type="entry name" value="DUF1023"/>
</dbReference>
<evidence type="ECO:0000313" key="4">
    <source>
        <dbReference type="Proteomes" id="UP001597419"/>
    </source>
</evidence>
<feature type="chain" id="PRO_5046480107" evidence="1">
    <location>
        <begin position="33"/>
        <end position="354"/>
    </location>
</feature>
<name>A0ABW5GWF0_9PSEU</name>
<dbReference type="GO" id="GO:0016787">
    <property type="term" value="F:hydrolase activity"/>
    <property type="evidence" value="ECO:0007669"/>
    <property type="project" value="UniProtKB-KW"/>
</dbReference>
<keyword evidence="1" id="KW-0732">Signal</keyword>
<gene>
    <name evidence="3" type="ORF">ACFSYJ_41445</name>
</gene>
<dbReference type="EMBL" id="JBHUKU010000029">
    <property type="protein sequence ID" value="MFD2465141.1"/>
    <property type="molecule type" value="Genomic_DNA"/>
</dbReference>
<dbReference type="InterPro" id="IPR029058">
    <property type="entry name" value="AB_hydrolase_fold"/>
</dbReference>
<feature type="signal peptide" evidence="1">
    <location>
        <begin position="1"/>
        <end position="32"/>
    </location>
</feature>
<comment type="caution">
    <text evidence="3">The sequence shown here is derived from an EMBL/GenBank/DDBJ whole genome shotgun (WGS) entry which is preliminary data.</text>
</comment>
<dbReference type="Pfam" id="PF06259">
    <property type="entry name" value="Abhydrolase_8"/>
    <property type="match status" value="1"/>
</dbReference>
<proteinExistence type="predicted"/>
<protein>
    <submittedName>
        <fullName evidence="3">Alpha/beta hydrolase</fullName>
    </submittedName>
</protein>
<organism evidence="3 4">
    <name type="scientific">Amycolatopsis samaneae</name>
    <dbReference type="NCBI Taxonomy" id="664691"/>
    <lineage>
        <taxon>Bacteria</taxon>
        <taxon>Bacillati</taxon>
        <taxon>Actinomycetota</taxon>
        <taxon>Actinomycetes</taxon>
        <taxon>Pseudonocardiales</taxon>
        <taxon>Pseudonocardiaceae</taxon>
        <taxon>Amycolatopsis</taxon>
    </lineage>
</organism>
<keyword evidence="3" id="KW-0378">Hydrolase</keyword>
<dbReference type="SUPFAM" id="SSF53474">
    <property type="entry name" value="alpha/beta-Hydrolases"/>
    <property type="match status" value="1"/>
</dbReference>
<dbReference type="RefSeq" id="WP_345407193.1">
    <property type="nucleotide sequence ID" value="NZ_BAABHG010000022.1"/>
</dbReference>
<reference evidence="4" key="1">
    <citation type="journal article" date="2019" name="Int. J. Syst. Evol. Microbiol.">
        <title>The Global Catalogue of Microorganisms (GCM) 10K type strain sequencing project: providing services to taxonomists for standard genome sequencing and annotation.</title>
        <authorList>
            <consortium name="The Broad Institute Genomics Platform"/>
            <consortium name="The Broad Institute Genome Sequencing Center for Infectious Disease"/>
            <person name="Wu L."/>
            <person name="Ma J."/>
        </authorList>
    </citation>
    <scope>NUCLEOTIDE SEQUENCE [LARGE SCALE GENOMIC DNA]</scope>
    <source>
        <strain evidence="4">CGMCC 4.7643</strain>
    </source>
</reference>
<dbReference type="Proteomes" id="UP001597419">
    <property type="component" value="Unassembled WGS sequence"/>
</dbReference>
<keyword evidence="4" id="KW-1185">Reference proteome</keyword>
<feature type="domain" description="DUF1023" evidence="2">
    <location>
        <begin position="124"/>
        <end position="300"/>
    </location>
</feature>
<dbReference type="Gene3D" id="3.40.50.1820">
    <property type="entry name" value="alpha/beta hydrolase"/>
    <property type="match status" value="1"/>
</dbReference>